<dbReference type="RefSeq" id="WP_207468939.1">
    <property type="nucleotide sequence ID" value="NZ_JAFNAW010000025.1"/>
</dbReference>
<keyword evidence="2" id="KW-0678">Repressor</keyword>
<dbReference type="InterPro" id="IPR002481">
    <property type="entry name" value="FUR"/>
</dbReference>
<evidence type="ECO:0000256" key="5">
    <source>
        <dbReference type="ARBA" id="ARBA00023125"/>
    </source>
</evidence>
<dbReference type="InterPro" id="IPR043135">
    <property type="entry name" value="Fur_C"/>
</dbReference>
<comment type="caution">
    <text evidence="8">The sequence shown here is derived from an EMBL/GenBank/DDBJ whole genome shotgun (WGS) entry which is preliminary data.</text>
</comment>
<feature type="region of interest" description="Disordered" evidence="7">
    <location>
        <begin position="1"/>
        <end position="26"/>
    </location>
</feature>
<dbReference type="PANTHER" id="PTHR33202">
    <property type="entry name" value="ZINC UPTAKE REGULATION PROTEIN"/>
    <property type="match status" value="1"/>
</dbReference>
<keyword evidence="9" id="KW-1185">Reference proteome</keyword>
<accession>A0ABV7ID87</accession>
<dbReference type="CDD" id="cd07153">
    <property type="entry name" value="Fur_like"/>
    <property type="match status" value="1"/>
</dbReference>
<dbReference type="SUPFAM" id="SSF46785">
    <property type="entry name" value="Winged helix' DNA-binding domain"/>
    <property type="match status" value="1"/>
</dbReference>
<evidence type="ECO:0000256" key="3">
    <source>
        <dbReference type="ARBA" id="ARBA00022833"/>
    </source>
</evidence>
<sequence>MITSQPECDKVTPLTDTDRTTPAFAPHDHSACEARALDEAADRLAEQGGRMTPVRRRTLEILLESHRAMGAYEVLDRLAAEGFGRQPPVAYRALEFLVEHGLAHRLQRLNAFAACLHPGHDHAPAFLICRACDKLAELPAAPVRAALADLAGETGFAVERVTIEAVGLCPACAENPAGAEA</sequence>
<name>A0ABV7ID87_9RHOB</name>
<gene>
    <name evidence="8" type="ORF">ACFOD7_07385</name>
</gene>
<evidence type="ECO:0000256" key="4">
    <source>
        <dbReference type="ARBA" id="ARBA00023015"/>
    </source>
</evidence>
<evidence type="ECO:0000256" key="6">
    <source>
        <dbReference type="ARBA" id="ARBA00023163"/>
    </source>
</evidence>
<reference evidence="9" key="1">
    <citation type="journal article" date="2019" name="Int. J. Syst. Evol. Microbiol.">
        <title>The Global Catalogue of Microorganisms (GCM) 10K type strain sequencing project: providing services to taxonomists for standard genome sequencing and annotation.</title>
        <authorList>
            <consortium name="The Broad Institute Genomics Platform"/>
            <consortium name="The Broad Institute Genome Sequencing Center for Infectious Disease"/>
            <person name="Wu L."/>
            <person name="Ma J."/>
        </authorList>
    </citation>
    <scope>NUCLEOTIDE SEQUENCE [LARGE SCALE GENOMIC DNA]</scope>
    <source>
        <strain evidence="9">KCTC 52239</strain>
    </source>
</reference>
<keyword evidence="5" id="KW-0238">DNA-binding</keyword>
<dbReference type="Proteomes" id="UP001595557">
    <property type="component" value="Unassembled WGS sequence"/>
</dbReference>
<dbReference type="InterPro" id="IPR036388">
    <property type="entry name" value="WH-like_DNA-bd_sf"/>
</dbReference>
<evidence type="ECO:0000313" key="9">
    <source>
        <dbReference type="Proteomes" id="UP001595557"/>
    </source>
</evidence>
<dbReference type="Gene3D" id="3.30.1490.190">
    <property type="match status" value="1"/>
</dbReference>
<dbReference type="Gene3D" id="1.10.10.10">
    <property type="entry name" value="Winged helix-like DNA-binding domain superfamily/Winged helix DNA-binding domain"/>
    <property type="match status" value="1"/>
</dbReference>
<dbReference type="Pfam" id="PF01475">
    <property type="entry name" value="FUR"/>
    <property type="match status" value="1"/>
</dbReference>
<organism evidence="8 9">
    <name type="scientific">Paracoccus fontiphilus</name>
    <dbReference type="NCBI Taxonomy" id="1815556"/>
    <lineage>
        <taxon>Bacteria</taxon>
        <taxon>Pseudomonadati</taxon>
        <taxon>Pseudomonadota</taxon>
        <taxon>Alphaproteobacteria</taxon>
        <taxon>Rhodobacterales</taxon>
        <taxon>Paracoccaceae</taxon>
        <taxon>Paracoccus</taxon>
    </lineage>
</organism>
<proteinExistence type="inferred from homology"/>
<evidence type="ECO:0000256" key="7">
    <source>
        <dbReference type="SAM" id="MobiDB-lite"/>
    </source>
</evidence>
<dbReference type="EMBL" id="JBHRTE010000034">
    <property type="protein sequence ID" value="MFC3167868.1"/>
    <property type="molecule type" value="Genomic_DNA"/>
</dbReference>
<protein>
    <submittedName>
        <fullName evidence="8">Fur family transcriptional regulator</fullName>
    </submittedName>
</protein>
<evidence type="ECO:0000256" key="1">
    <source>
        <dbReference type="ARBA" id="ARBA00007957"/>
    </source>
</evidence>
<dbReference type="InterPro" id="IPR036390">
    <property type="entry name" value="WH_DNA-bd_sf"/>
</dbReference>
<evidence type="ECO:0000313" key="8">
    <source>
        <dbReference type="EMBL" id="MFC3167868.1"/>
    </source>
</evidence>
<keyword evidence="3" id="KW-0862">Zinc</keyword>
<keyword evidence="4" id="KW-0805">Transcription regulation</keyword>
<evidence type="ECO:0000256" key="2">
    <source>
        <dbReference type="ARBA" id="ARBA00022491"/>
    </source>
</evidence>
<comment type="similarity">
    <text evidence="1">Belongs to the Fur family.</text>
</comment>
<dbReference type="PANTHER" id="PTHR33202:SF6">
    <property type="entry name" value="ZINC UPTAKE REGULATION PROTEIN"/>
    <property type="match status" value="1"/>
</dbReference>
<keyword evidence="6" id="KW-0804">Transcription</keyword>